<protein>
    <submittedName>
        <fullName evidence="2">Uncharacterized protein</fullName>
    </submittedName>
</protein>
<evidence type="ECO:0000256" key="1">
    <source>
        <dbReference type="SAM" id="Phobius"/>
    </source>
</evidence>
<reference evidence="2 3" key="1">
    <citation type="submission" date="2020-08" db="EMBL/GenBank/DDBJ databases">
        <title>Aphidius gifuensis genome sequencing and assembly.</title>
        <authorList>
            <person name="Du Z."/>
        </authorList>
    </citation>
    <scope>NUCLEOTIDE SEQUENCE [LARGE SCALE GENOMIC DNA]</scope>
    <source>
        <strain evidence="2">YNYX2018</strain>
        <tissue evidence="2">Adults</tissue>
    </source>
</reference>
<organism evidence="2 3">
    <name type="scientific">Aphidius gifuensis</name>
    <name type="common">Parasitoid wasp</name>
    <dbReference type="NCBI Taxonomy" id="684658"/>
    <lineage>
        <taxon>Eukaryota</taxon>
        <taxon>Metazoa</taxon>
        <taxon>Ecdysozoa</taxon>
        <taxon>Arthropoda</taxon>
        <taxon>Hexapoda</taxon>
        <taxon>Insecta</taxon>
        <taxon>Pterygota</taxon>
        <taxon>Neoptera</taxon>
        <taxon>Endopterygota</taxon>
        <taxon>Hymenoptera</taxon>
        <taxon>Apocrita</taxon>
        <taxon>Ichneumonoidea</taxon>
        <taxon>Braconidae</taxon>
        <taxon>Aphidiinae</taxon>
        <taxon>Aphidius</taxon>
    </lineage>
</organism>
<accession>A0A834XIQ3</accession>
<evidence type="ECO:0000313" key="2">
    <source>
        <dbReference type="EMBL" id="KAF7987480.1"/>
    </source>
</evidence>
<keyword evidence="1" id="KW-1133">Transmembrane helix</keyword>
<dbReference type="EMBL" id="JACMRX010000006">
    <property type="protein sequence ID" value="KAF7987480.1"/>
    <property type="molecule type" value="Genomic_DNA"/>
</dbReference>
<proteinExistence type="predicted"/>
<sequence>MKYIVNNFLMGISTVILILILPIYGYNIRNDVPKAWECHRNNTNFEDCLIDVFPVVMSRWSYVNKFYKGGKTELAIKDFTIKPDKFQSKCTHVKVTGMESGCTVSNFYANMRNNVFEFNSYNPELRMTASCVYEKYDSTLNEANAIDIEMIMYEPPIKHSISYGVDPVTQKIYIGDWNIFFESNRVFIDDTDSLGVKRYCNFCAKLFTPDRYSKLAFERIKVELENGIGRELKKIANQVKDSTNL</sequence>
<keyword evidence="1" id="KW-0472">Membrane</keyword>
<comment type="caution">
    <text evidence="2">The sequence shown here is derived from an EMBL/GenBank/DDBJ whole genome shotgun (WGS) entry which is preliminary data.</text>
</comment>
<gene>
    <name evidence="2" type="ORF">HCN44_003242</name>
</gene>
<name>A0A834XIQ3_APHGI</name>
<dbReference type="AlphaFoldDB" id="A0A834XIQ3"/>
<keyword evidence="1" id="KW-0812">Transmembrane</keyword>
<dbReference type="Proteomes" id="UP000639338">
    <property type="component" value="Unassembled WGS sequence"/>
</dbReference>
<feature type="transmembrane region" description="Helical" evidence="1">
    <location>
        <begin position="7"/>
        <end position="26"/>
    </location>
</feature>
<keyword evidence="3" id="KW-1185">Reference proteome</keyword>
<evidence type="ECO:0000313" key="3">
    <source>
        <dbReference type="Proteomes" id="UP000639338"/>
    </source>
</evidence>